<organism evidence="2 3">
    <name type="scientific">Actinomadura syzygii</name>
    <dbReference type="NCBI Taxonomy" id="1427538"/>
    <lineage>
        <taxon>Bacteria</taxon>
        <taxon>Bacillati</taxon>
        <taxon>Actinomycetota</taxon>
        <taxon>Actinomycetes</taxon>
        <taxon>Streptosporangiales</taxon>
        <taxon>Thermomonosporaceae</taxon>
        <taxon>Actinomadura</taxon>
    </lineage>
</organism>
<dbReference type="RefSeq" id="WP_148353881.1">
    <property type="nucleotide sequence ID" value="NZ_JBHSBF010000005.1"/>
</dbReference>
<evidence type="ECO:0000313" key="3">
    <source>
        <dbReference type="Proteomes" id="UP000322634"/>
    </source>
</evidence>
<dbReference type="Pfam" id="PF17648">
    <property type="entry name" value="Luciferase"/>
    <property type="match status" value="1"/>
</dbReference>
<dbReference type="NCBIfam" id="NF046112">
    <property type="entry name" value="MSMEG_6209_Nter"/>
    <property type="match status" value="1"/>
</dbReference>
<dbReference type="EMBL" id="VSFF01000013">
    <property type="protein sequence ID" value="TYC09831.1"/>
    <property type="molecule type" value="Genomic_DNA"/>
</dbReference>
<proteinExistence type="predicted"/>
<comment type="caution">
    <text evidence="2">The sequence shown here is derived from an EMBL/GenBank/DDBJ whole genome shotgun (WGS) entry which is preliminary data.</text>
</comment>
<dbReference type="InterPro" id="IPR040841">
    <property type="entry name" value="Luciferase_dom"/>
</dbReference>
<dbReference type="Proteomes" id="UP000322634">
    <property type="component" value="Unassembled WGS sequence"/>
</dbReference>
<protein>
    <recommendedName>
        <fullName evidence="1">Luciferase domain-containing protein</fullName>
    </recommendedName>
</protein>
<dbReference type="AlphaFoldDB" id="A0A5D0TU06"/>
<dbReference type="Gene3D" id="1.10.8.1060">
    <property type="entry name" value="Corynebacterium glutamicum thioredoxin-dependent arsenate reductase, N-terminal domain"/>
    <property type="match status" value="1"/>
</dbReference>
<evidence type="ECO:0000259" key="1">
    <source>
        <dbReference type="Pfam" id="PF17648"/>
    </source>
</evidence>
<feature type="domain" description="Luciferase" evidence="1">
    <location>
        <begin position="24"/>
        <end position="87"/>
    </location>
</feature>
<name>A0A5D0TU06_9ACTN</name>
<evidence type="ECO:0000313" key="2">
    <source>
        <dbReference type="EMBL" id="TYC09831.1"/>
    </source>
</evidence>
<reference evidence="2 3" key="1">
    <citation type="submission" date="2019-08" db="EMBL/GenBank/DDBJ databases">
        <title>Actinomadura sp. nov. CYP1-5 isolated from mountain soil.</title>
        <authorList>
            <person name="Songsumanus A."/>
            <person name="Kuncharoen N."/>
            <person name="Kudo T."/>
            <person name="Yuki M."/>
            <person name="Igarashi Y."/>
            <person name="Tanasupawat S."/>
        </authorList>
    </citation>
    <scope>NUCLEOTIDE SEQUENCE [LARGE SCALE GENOMIC DNA]</scope>
    <source>
        <strain evidence="2 3">GKU157</strain>
    </source>
</reference>
<sequence>MSGWPALRLCRADCGFGRAFACGGDQILHLHGRDLAELYLTWPLIWRMRRPLMDCASVRIRPGSGWVRIWLGGDDDIALLISLVSVAIKADLATIDTVQPRVGACSLGYSHLAEQFMPQPPPGRGGLSMTPSGNPIEREEHVMREVTDRLLRSFAGRRRPEQVTQAVDAIYRRFDNRPIRDFVPVLVERLAREQLVPDPPG</sequence>
<gene>
    <name evidence="2" type="ORF">FXF65_32440</name>
</gene>
<accession>A0A5D0TU06</accession>
<dbReference type="OrthoDB" id="4321985at2"/>
<keyword evidence="3" id="KW-1185">Reference proteome</keyword>